<reference evidence="1 2" key="1">
    <citation type="journal article" date="2013" name="Environ. Microbiol.">
        <title>Genome analysis of Chitinivibrio alkaliphilus gen. nov., sp. nov., a novel extremely haloalkaliphilic anaerobic chitinolytic bacterium from the candidate phylum Termite Group 3.</title>
        <authorList>
            <person name="Sorokin D.Y."/>
            <person name="Gumerov V.M."/>
            <person name="Rakitin A.L."/>
            <person name="Beletsky A.V."/>
            <person name="Damste J.S."/>
            <person name="Muyzer G."/>
            <person name="Mardanov A.V."/>
            <person name="Ravin N.V."/>
        </authorList>
    </citation>
    <scope>NUCLEOTIDE SEQUENCE [LARGE SCALE GENOMIC DNA]</scope>
    <source>
        <strain evidence="1 2">ACht1</strain>
    </source>
</reference>
<proteinExistence type="predicted"/>
<dbReference type="Proteomes" id="UP000017148">
    <property type="component" value="Unassembled WGS sequence"/>
</dbReference>
<protein>
    <submittedName>
        <fullName evidence="1">Uncharacterized protein</fullName>
    </submittedName>
</protein>
<keyword evidence="2" id="KW-1185">Reference proteome</keyword>
<evidence type="ECO:0000313" key="1">
    <source>
        <dbReference type="EMBL" id="ERP32064.1"/>
    </source>
</evidence>
<name>U7D6C0_9BACT</name>
<dbReference type="AlphaFoldDB" id="U7D6C0"/>
<sequence>MKSDDVTPHDLLVLTKDIVASAVRKDDFVVPPKKIAEMIEEVYGSLKKVYEDEATRYL</sequence>
<dbReference type="RefSeq" id="WP_022636539.1">
    <property type="nucleotide sequence ID" value="NZ_ASJR01000007.1"/>
</dbReference>
<comment type="caution">
    <text evidence="1">The sequence shown here is derived from an EMBL/GenBank/DDBJ whole genome shotgun (WGS) entry which is preliminary data.</text>
</comment>
<evidence type="ECO:0000313" key="2">
    <source>
        <dbReference type="Proteomes" id="UP000017148"/>
    </source>
</evidence>
<accession>U7D6C0</accession>
<organism evidence="1 2">
    <name type="scientific">Chitinivibrio alkaliphilus ACht1</name>
    <dbReference type="NCBI Taxonomy" id="1313304"/>
    <lineage>
        <taxon>Bacteria</taxon>
        <taxon>Pseudomonadati</taxon>
        <taxon>Fibrobacterota</taxon>
        <taxon>Chitinivibrionia</taxon>
        <taxon>Chitinivibrionales</taxon>
        <taxon>Chitinivibrionaceae</taxon>
        <taxon>Chitinivibrio</taxon>
    </lineage>
</organism>
<dbReference type="EMBL" id="ASJR01000007">
    <property type="protein sequence ID" value="ERP32064.1"/>
    <property type="molecule type" value="Genomic_DNA"/>
</dbReference>
<gene>
    <name evidence="1" type="ORF">CALK_1049</name>
</gene>